<evidence type="ECO:0000256" key="1">
    <source>
        <dbReference type="ARBA" id="ARBA00006512"/>
    </source>
</evidence>
<dbReference type="Proteomes" id="UP000283805">
    <property type="component" value="Unassembled WGS sequence"/>
</dbReference>
<dbReference type="SUPFAM" id="SSF52540">
    <property type="entry name" value="P-loop containing nucleoside triphosphate hydrolases"/>
    <property type="match status" value="1"/>
</dbReference>
<sequence length="738" mass="81943">MKMHRLPLVSTNISAGLEQAFTALETTHIVGGAVLMAVLIGVGLKISRDRVATEEEEVDFSDVLDEETLETGDVEGQILEDISERHKSAIAPAAITWETRAAQVGEQWTSTLYIADYPDYPKDGYLNELFELTDVEFDLTVQITPRNQQKARDELQRVADDLQVDADLEQSVRGAYLQERADEALATYKAVENGSQVFDQGMFVTVRAETKDELRESVQTIRSRLREQPAGLSPKTAICNQDLALQAAAPVGQNPFGRESITLGGAIGALLASPHNATILEDEGVEFGVHWKNESPVVIDPFARENGYAMFTIGDPGSGKSFSAKQNFIRSIEQSEDRIGIILEPLNNWAGVAEALGGTRITVGGDMGLNPLEIKPTPERIQRAMGEDASPYREKLDSVMSFLSNYFALRGIQLGDKRTTLETAIEEAYARKGITDDIATHHNESPTMRDVLDILEEMVDNPDGFVVRTDEEVDKIQSDATWLIDQLRSFAEGGRYENLGRQTEFDLRDEKVIYLDLAQQEGSLGGSTSLIMQLLITLVYERAKETDKEVVFVIDEARYLMQDAASLEYLEIVFRHHRHHDLSIRMITQTVDEFFQHAESEAILDQCAIKQFHHLDGMDQEWANEFGLNSAQMRFVQDAVPGSEDIGYSEALVGVDGDWRGIEVHALEKEKRVIDFDPKEQSRSALPGISDDEEQDRRPLGESAASDDSAGFEISYGDQDKSEPEPPTGTDGGDVSDD</sequence>
<organism evidence="5 6">
    <name type="scientific">Halopiger aswanensis</name>
    <dbReference type="NCBI Taxonomy" id="148449"/>
    <lineage>
        <taxon>Archaea</taxon>
        <taxon>Methanobacteriati</taxon>
        <taxon>Methanobacteriota</taxon>
        <taxon>Stenosarchaea group</taxon>
        <taxon>Halobacteria</taxon>
        <taxon>Halobacteriales</taxon>
        <taxon>Natrialbaceae</taxon>
        <taxon>Halopiger</taxon>
    </lineage>
</organism>
<dbReference type="GO" id="GO:0005524">
    <property type="term" value="F:ATP binding"/>
    <property type="evidence" value="ECO:0007669"/>
    <property type="project" value="InterPro"/>
</dbReference>
<gene>
    <name evidence="5" type="ORF">ATJ93_4475</name>
</gene>
<evidence type="ECO:0000313" key="5">
    <source>
        <dbReference type="EMBL" id="RKD87989.1"/>
    </source>
</evidence>
<evidence type="ECO:0000313" key="6">
    <source>
        <dbReference type="Proteomes" id="UP000283805"/>
    </source>
</evidence>
<dbReference type="EMBL" id="RAPO01000007">
    <property type="protein sequence ID" value="RKD87989.1"/>
    <property type="molecule type" value="Genomic_DNA"/>
</dbReference>
<dbReference type="AlphaFoldDB" id="A0A3R7KIF7"/>
<accession>A0A3R7KIF7</accession>
<keyword evidence="6" id="KW-1185">Reference proteome</keyword>
<dbReference type="Pfam" id="PF19044">
    <property type="entry name" value="P-loop_TraG"/>
    <property type="match status" value="1"/>
</dbReference>
<evidence type="ECO:0000259" key="3">
    <source>
        <dbReference type="Pfam" id="PF03135"/>
    </source>
</evidence>
<feature type="domain" description="TraG P-loop" evidence="4">
    <location>
        <begin position="309"/>
        <end position="610"/>
    </location>
</feature>
<dbReference type="OrthoDB" id="308309at2157"/>
<dbReference type="Gene3D" id="1.10.8.730">
    <property type="match status" value="1"/>
</dbReference>
<dbReference type="InterPro" id="IPR018145">
    <property type="entry name" value="CagE_TrbE_VirB_cntrl_dom"/>
</dbReference>
<feature type="domain" description="CagE TrbE VirB component of type IV transporter system central" evidence="3">
    <location>
        <begin position="103"/>
        <end position="227"/>
    </location>
</feature>
<dbReference type="InterPro" id="IPR051162">
    <property type="entry name" value="T4SS_component"/>
</dbReference>
<evidence type="ECO:0000256" key="2">
    <source>
        <dbReference type="SAM" id="MobiDB-lite"/>
    </source>
</evidence>
<evidence type="ECO:0000259" key="4">
    <source>
        <dbReference type="Pfam" id="PF19044"/>
    </source>
</evidence>
<dbReference type="InterPro" id="IPR043964">
    <property type="entry name" value="P-loop_TraG"/>
</dbReference>
<proteinExistence type="inferred from homology"/>
<dbReference type="PANTHER" id="PTHR30121">
    <property type="entry name" value="UNCHARACTERIZED PROTEIN YJGR-RELATED"/>
    <property type="match status" value="1"/>
</dbReference>
<dbReference type="PANTHER" id="PTHR30121:SF6">
    <property type="entry name" value="SLR6007 PROTEIN"/>
    <property type="match status" value="1"/>
</dbReference>
<dbReference type="InterPro" id="IPR027417">
    <property type="entry name" value="P-loop_NTPase"/>
</dbReference>
<feature type="region of interest" description="Disordered" evidence="2">
    <location>
        <begin position="678"/>
        <end position="738"/>
    </location>
</feature>
<comment type="caution">
    <text evidence="5">The sequence shown here is derived from an EMBL/GenBank/DDBJ whole genome shotgun (WGS) entry which is preliminary data.</text>
</comment>
<reference evidence="5 6" key="1">
    <citation type="submission" date="2018-09" db="EMBL/GenBank/DDBJ databases">
        <title>Genomic Encyclopedia of Archaeal and Bacterial Type Strains, Phase II (KMG-II): from individual species to whole genera.</title>
        <authorList>
            <person name="Goeker M."/>
        </authorList>
    </citation>
    <scope>NUCLEOTIDE SEQUENCE [LARGE SCALE GENOMIC DNA]</scope>
    <source>
        <strain evidence="5 6">DSM 13151</strain>
    </source>
</reference>
<name>A0A3R7KIF7_9EURY</name>
<protein>
    <submittedName>
        <fullName evidence="5">Type IV secretory pathway VirB4 component</fullName>
    </submittedName>
</protein>
<dbReference type="Gene3D" id="3.40.50.300">
    <property type="entry name" value="P-loop containing nucleotide triphosphate hydrolases"/>
    <property type="match status" value="1"/>
</dbReference>
<comment type="similarity">
    <text evidence="1">Belongs to the TrbE/VirB4 family.</text>
</comment>
<dbReference type="Pfam" id="PF03135">
    <property type="entry name" value="CagE_TrbE_VirB"/>
    <property type="match status" value="1"/>
</dbReference>